<dbReference type="GO" id="GO:0015293">
    <property type="term" value="F:symporter activity"/>
    <property type="evidence" value="ECO:0007669"/>
    <property type="project" value="InterPro"/>
</dbReference>
<feature type="domain" description="DUF4780" evidence="4">
    <location>
        <begin position="437"/>
        <end position="599"/>
    </location>
</feature>
<feature type="transmembrane region" description="Helical" evidence="3">
    <location>
        <begin position="134"/>
        <end position="158"/>
    </location>
</feature>
<dbReference type="InterPro" id="IPR039672">
    <property type="entry name" value="MFS_2"/>
</dbReference>
<evidence type="ECO:0000313" key="5">
    <source>
        <dbReference type="EMBL" id="KMQ91506.1"/>
    </source>
</evidence>
<name>A0A0J7KMM9_LASNI</name>
<dbReference type="PANTHER" id="PTHR11328:SF28">
    <property type="entry name" value="MAJOR FACILITATOR SUPERFAMILY DOMAIN-CONTAINING PROTEIN 12"/>
    <property type="match status" value="1"/>
</dbReference>
<dbReference type="GO" id="GO:0005886">
    <property type="term" value="C:plasma membrane"/>
    <property type="evidence" value="ECO:0007669"/>
    <property type="project" value="TreeGrafter"/>
</dbReference>
<dbReference type="Proteomes" id="UP000036403">
    <property type="component" value="Unassembled WGS sequence"/>
</dbReference>
<feature type="compositionally biased region" description="Basic and acidic residues" evidence="2">
    <location>
        <begin position="383"/>
        <end position="397"/>
    </location>
</feature>
<evidence type="ECO:0000259" key="4">
    <source>
        <dbReference type="Pfam" id="PF16012"/>
    </source>
</evidence>
<dbReference type="Pfam" id="PF16012">
    <property type="entry name" value="DUF4780"/>
    <property type="match status" value="1"/>
</dbReference>
<dbReference type="InterPro" id="IPR031961">
    <property type="entry name" value="DUF4780"/>
</dbReference>
<dbReference type="Gene3D" id="1.20.1250.20">
    <property type="entry name" value="MFS general substrate transporter like domains"/>
    <property type="match status" value="2"/>
</dbReference>
<dbReference type="PANTHER" id="PTHR11328">
    <property type="entry name" value="MAJOR FACILITATOR SUPERFAMILY DOMAIN-CONTAINING PROTEIN"/>
    <property type="match status" value="1"/>
</dbReference>
<feature type="transmembrane region" description="Helical" evidence="3">
    <location>
        <begin position="59"/>
        <end position="80"/>
    </location>
</feature>
<feature type="transmembrane region" description="Helical" evidence="3">
    <location>
        <begin position="247"/>
        <end position="268"/>
    </location>
</feature>
<dbReference type="EMBL" id="LBMM01005447">
    <property type="protein sequence ID" value="KMQ91506.1"/>
    <property type="molecule type" value="Genomic_DNA"/>
</dbReference>
<keyword evidence="3" id="KW-1133">Transmembrane helix</keyword>
<feature type="region of interest" description="Disordered" evidence="2">
    <location>
        <begin position="359"/>
        <end position="397"/>
    </location>
</feature>
<organism evidence="5 6">
    <name type="scientific">Lasius niger</name>
    <name type="common">Black garden ant</name>
    <dbReference type="NCBI Taxonomy" id="67767"/>
    <lineage>
        <taxon>Eukaryota</taxon>
        <taxon>Metazoa</taxon>
        <taxon>Ecdysozoa</taxon>
        <taxon>Arthropoda</taxon>
        <taxon>Hexapoda</taxon>
        <taxon>Insecta</taxon>
        <taxon>Pterygota</taxon>
        <taxon>Neoptera</taxon>
        <taxon>Endopterygota</taxon>
        <taxon>Hymenoptera</taxon>
        <taxon>Apocrita</taxon>
        <taxon>Aculeata</taxon>
        <taxon>Formicoidea</taxon>
        <taxon>Formicidae</taxon>
        <taxon>Formicinae</taxon>
        <taxon>Lasius</taxon>
        <taxon>Lasius</taxon>
    </lineage>
</organism>
<comment type="similarity">
    <text evidence="1">Belongs to the major facilitator superfamily.</text>
</comment>
<feature type="transmembrane region" description="Helical" evidence="3">
    <location>
        <begin position="101"/>
        <end position="119"/>
    </location>
</feature>
<dbReference type="Pfam" id="PF13347">
    <property type="entry name" value="MFS_2"/>
    <property type="match status" value="2"/>
</dbReference>
<evidence type="ECO:0000256" key="3">
    <source>
        <dbReference type="SAM" id="Phobius"/>
    </source>
</evidence>
<protein>
    <submittedName>
        <fullName evidence="5">Putative mfs-type transporter c19orf28-like protein</fullName>
    </submittedName>
</protein>
<comment type="caution">
    <text evidence="5">The sequence shown here is derived from an EMBL/GenBank/DDBJ whole genome shotgun (WGS) entry which is preliminary data.</text>
</comment>
<feature type="transmembrane region" description="Helical" evidence="3">
    <location>
        <begin position="178"/>
        <end position="197"/>
    </location>
</feature>
<feature type="compositionally biased region" description="Basic and acidic residues" evidence="2">
    <location>
        <begin position="364"/>
        <end position="373"/>
    </location>
</feature>
<reference evidence="5 6" key="1">
    <citation type="submission" date="2015-04" db="EMBL/GenBank/DDBJ databases">
        <title>Lasius niger genome sequencing.</title>
        <authorList>
            <person name="Konorov E.A."/>
            <person name="Nikitin M.A."/>
            <person name="Kirill M.V."/>
            <person name="Chang P."/>
        </authorList>
    </citation>
    <scope>NUCLEOTIDE SEQUENCE [LARGE SCALE GENOMIC DNA]</scope>
    <source>
        <tissue evidence="5">Whole</tissue>
    </source>
</reference>
<proteinExistence type="inferred from homology"/>
<dbReference type="OrthoDB" id="1730117at2759"/>
<keyword evidence="3" id="KW-0472">Membrane</keyword>
<feature type="transmembrane region" description="Helical" evidence="3">
    <location>
        <begin position="217"/>
        <end position="235"/>
    </location>
</feature>
<sequence>MEPGTSSPADDYTEIIRKLPLYLKLAYGTGHVLNDICASMWFTYLLVFFHLVLGFDPTLAGVVLLIGQVADALVTPFVGFQSDRNDNFWLCRYGRRKTWHLIVIFQFGWAAVQISHLALVPELTPSEHERTELIAIRFTFTVFSNVLVYSIMWGVLHVTSNEYDSQIGPDDIYKFQKVVLIGIAVGLVASIIFHTVVKEGANGDANERLNTKWGRKVAYSIGALLAICACIWIQFGNDDTYIKYQIYAVAVLLGSAGAIMLVTSLGITSDLIGKNTESGAFAYGMMSFTDKLSNGLVVMLIQYLVNQQLTLLKRDYFDQQTRGKAIAKLGNLGTKTAKDHFQKDLENIRIRYSGAARRRYKKQKEKEKMEKENQSITSNLTGEDEKRNEAEKAGPSRMSECFKLDDNTLNPSVNHLCKKSEVNDQQTNTQVTFDHCMITIVPIEFPKRKLSSKEVFAVRKLVKNRIYNMPNDARLPRFFCNNMLDGRIIFNCADKETGEWLSNLIPELTLDVGIQLGIRDKNISKRHRAVIQVKDPTLTIEEVLYLLEKQNEGLVINDWIFVSESRNAKSTRFFVNFEDSSLEVLEALKFKPFCGLSRALIKVKRAQKEKAVQ</sequence>
<dbReference type="AlphaFoldDB" id="A0A0J7KMM9"/>
<evidence type="ECO:0000256" key="1">
    <source>
        <dbReference type="ARBA" id="ARBA00008335"/>
    </source>
</evidence>
<keyword evidence="6" id="KW-1185">Reference proteome</keyword>
<feature type="transmembrane region" description="Helical" evidence="3">
    <location>
        <begin position="280"/>
        <end position="305"/>
    </location>
</feature>
<evidence type="ECO:0000256" key="2">
    <source>
        <dbReference type="SAM" id="MobiDB-lite"/>
    </source>
</evidence>
<dbReference type="STRING" id="67767.A0A0J7KMM9"/>
<feature type="transmembrane region" description="Helical" evidence="3">
    <location>
        <begin position="32"/>
        <end position="53"/>
    </location>
</feature>
<dbReference type="InterPro" id="IPR036259">
    <property type="entry name" value="MFS_trans_sf"/>
</dbReference>
<keyword evidence="3" id="KW-0812">Transmembrane</keyword>
<dbReference type="PaxDb" id="67767-A0A0J7KMM9"/>
<dbReference type="SUPFAM" id="SSF103473">
    <property type="entry name" value="MFS general substrate transporter"/>
    <property type="match status" value="1"/>
</dbReference>
<evidence type="ECO:0000313" key="6">
    <source>
        <dbReference type="Proteomes" id="UP000036403"/>
    </source>
</evidence>
<accession>A0A0J7KMM9</accession>
<dbReference type="GO" id="GO:0008643">
    <property type="term" value="P:carbohydrate transport"/>
    <property type="evidence" value="ECO:0007669"/>
    <property type="project" value="InterPro"/>
</dbReference>
<gene>
    <name evidence="5" type="ORF">RF55_8613</name>
</gene>